<dbReference type="PANTHER" id="PTHR12801">
    <property type="entry name" value="RNA EXONUCLEASE REXO1 / RECO3 FAMILY MEMBER-RELATED"/>
    <property type="match status" value="1"/>
</dbReference>
<evidence type="ECO:0000313" key="8">
    <source>
        <dbReference type="EMBL" id="KAG7169964.1"/>
    </source>
</evidence>
<accession>A0A8J5KB08</accession>
<evidence type="ECO:0000256" key="3">
    <source>
        <dbReference type="ARBA" id="ARBA00022722"/>
    </source>
</evidence>
<dbReference type="PANTHER" id="PTHR12801:SF115">
    <property type="entry name" value="FI18136P1-RELATED"/>
    <property type="match status" value="1"/>
</dbReference>
<keyword evidence="6" id="KW-0539">Nucleus</keyword>
<dbReference type="GO" id="GO:0005634">
    <property type="term" value="C:nucleus"/>
    <property type="evidence" value="ECO:0007669"/>
    <property type="project" value="UniProtKB-SubCell"/>
</dbReference>
<dbReference type="AlphaFoldDB" id="A0A8J5KB08"/>
<evidence type="ECO:0000256" key="2">
    <source>
        <dbReference type="ARBA" id="ARBA00006357"/>
    </source>
</evidence>
<name>A0A8J5KB08_HOMAM</name>
<evidence type="ECO:0000256" key="6">
    <source>
        <dbReference type="ARBA" id="ARBA00023242"/>
    </source>
</evidence>
<gene>
    <name evidence="8" type="primary">Rexo1-L4</name>
    <name evidence="8" type="ORF">Hamer_G020642</name>
</gene>
<reference evidence="8" key="1">
    <citation type="journal article" date="2021" name="Sci. Adv.">
        <title>The American lobster genome reveals insights on longevity, neural, and immune adaptations.</title>
        <authorList>
            <person name="Polinski J.M."/>
            <person name="Zimin A.V."/>
            <person name="Clark K.F."/>
            <person name="Kohn A.B."/>
            <person name="Sadowski N."/>
            <person name="Timp W."/>
            <person name="Ptitsyn A."/>
            <person name="Khanna P."/>
            <person name="Romanova D.Y."/>
            <person name="Williams P."/>
            <person name="Greenwood S.J."/>
            <person name="Moroz L.L."/>
            <person name="Walt D.R."/>
            <person name="Bodnar A.G."/>
        </authorList>
    </citation>
    <scope>NUCLEOTIDE SEQUENCE</scope>
    <source>
        <strain evidence="8">GMGI-L3</strain>
    </source>
</reference>
<dbReference type="GO" id="GO:0004527">
    <property type="term" value="F:exonuclease activity"/>
    <property type="evidence" value="ECO:0007669"/>
    <property type="project" value="UniProtKB-KW"/>
</dbReference>
<dbReference type="InterPro" id="IPR047021">
    <property type="entry name" value="REXO1/3/4-like"/>
</dbReference>
<evidence type="ECO:0000256" key="1">
    <source>
        <dbReference type="ARBA" id="ARBA00004123"/>
    </source>
</evidence>
<dbReference type="Proteomes" id="UP000747542">
    <property type="component" value="Unassembled WGS sequence"/>
</dbReference>
<dbReference type="InterPro" id="IPR034922">
    <property type="entry name" value="REX1-like_exo"/>
</dbReference>
<keyword evidence="9" id="KW-1185">Reference proteome</keyword>
<comment type="caution">
    <text evidence="8">The sequence shown here is derived from an EMBL/GenBank/DDBJ whole genome shotgun (WGS) entry which is preliminary data.</text>
</comment>
<evidence type="ECO:0000256" key="5">
    <source>
        <dbReference type="ARBA" id="ARBA00022839"/>
    </source>
</evidence>
<comment type="subcellular location">
    <subcellularLocation>
        <location evidence="1">Nucleus</location>
    </subcellularLocation>
</comment>
<dbReference type="InterPro" id="IPR013520">
    <property type="entry name" value="Ribonucl_H"/>
</dbReference>
<dbReference type="CDD" id="cd06145">
    <property type="entry name" value="REX1_like"/>
    <property type="match status" value="1"/>
</dbReference>
<proteinExistence type="inferred from homology"/>
<feature type="domain" description="Exonuclease" evidence="7">
    <location>
        <begin position="139"/>
        <end position="297"/>
    </location>
</feature>
<protein>
    <submittedName>
        <fullName evidence="8">RNA exonuclease 1-like 4</fullName>
    </submittedName>
</protein>
<organism evidence="8 9">
    <name type="scientific">Homarus americanus</name>
    <name type="common">American lobster</name>
    <dbReference type="NCBI Taxonomy" id="6706"/>
    <lineage>
        <taxon>Eukaryota</taxon>
        <taxon>Metazoa</taxon>
        <taxon>Ecdysozoa</taxon>
        <taxon>Arthropoda</taxon>
        <taxon>Crustacea</taxon>
        <taxon>Multicrustacea</taxon>
        <taxon>Malacostraca</taxon>
        <taxon>Eumalacostraca</taxon>
        <taxon>Eucarida</taxon>
        <taxon>Decapoda</taxon>
        <taxon>Pleocyemata</taxon>
        <taxon>Astacidea</taxon>
        <taxon>Nephropoidea</taxon>
        <taxon>Nephropidae</taxon>
        <taxon>Homarus</taxon>
    </lineage>
</organism>
<evidence type="ECO:0000259" key="7">
    <source>
        <dbReference type="SMART" id="SM00479"/>
    </source>
</evidence>
<evidence type="ECO:0000313" key="9">
    <source>
        <dbReference type="Proteomes" id="UP000747542"/>
    </source>
</evidence>
<dbReference type="OrthoDB" id="206335at2759"/>
<evidence type="ECO:0000256" key="4">
    <source>
        <dbReference type="ARBA" id="ARBA00022801"/>
    </source>
</evidence>
<comment type="similarity">
    <text evidence="2">Belongs to the REXO1/REXO3 family.</text>
</comment>
<dbReference type="SMART" id="SM00479">
    <property type="entry name" value="EXOIII"/>
    <property type="match status" value="1"/>
</dbReference>
<keyword evidence="4" id="KW-0378">Hydrolase</keyword>
<keyword evidence="3" id="KW-0540">Nuclease</keyword>
<dbReference type="EMBL" id="JAHLQT010014925">
    <property type="protein sequence ID" value="KAG7169964.1"/>
    <property type="molecule type" value="Genomic_DNA"/>
</dbReference>
<keyword evidence="5 8" id="KW-0269">Exonuclease</keyword>
<sequence length="301" mass="34645">MTQEMDKVLYDSVKQLELSEAELRRFCYPRPHSQSKKCQLFNINKSYNNVMPGPLTRTCKRCGKVYHIDKHGHHIIQETCAHHWGKLSRTLSPYYYCCKRPRYSEPCTTAEHHVTEEIDPDNLTGYIHTGRDSSVNTIGIYALDCEMVYTTDGMDVAAISVVDWKRRLVYETLVKPDAPIVDYNTKLSGLTEQQFRKVTTQLHDVHKKLLTLFGSHSILVGHGLDHDLMRLKVIHDHVVDTSILYPHPKGLPIRNSLSFLKERHLGLGKTSNFAYKCRGDAEATMMLVLAKRNKGRRQYNC</sequence>